<evidence type="ECO:0000259" key="4">
    <source>
        <dbReference type="Pfam" id="PF14748"/>
    </source>
</evidence>
<evidence type="ECO:0000259" key="3">
    <source>
        <dbReference type="Pfam" id="PF03807"/>
    </source>
</evidence>
<dbReference type="Pfam" id="PF14748">
    <property type="entry name" value="P5CR_dimer"/>
    <property type="match status" value="1"/>
</dbReference>
<dbReference type="PIRSF" id="PIRSF000193">
    <property type="entry name" value="Pyrrol-5-carb_rd"/>
    <property type="match status" value="1"/>
</dbReference>
<dbReference type="SUPFAM" id="SSF51735">
    <property type="entry name" value="NAD(P)-binding Rossmann-fold domains"/>
    <property type="match status" value="1"/>
</dbReference>
<dbReference type="InterPro" id="IPR028939">
    <property type="entry name" value="P5C_Rdtase_cat_N"/>
</dbReference>
<keyword evidence="2" id="KW-0521">NADP</keyword>
<reference evidence="5 6" key="1">
    <citation type="submission" date="2016-10" db="EMBL/GenBank/DDBJ databases">
        <authorList>
            <person name="de Groot N.N."/>
        </authorList>
    </citation>
    <scope>NUCLEOTIDE SEQUENCE [LARGE SCALE GENOMIC DNA]</scope>
    <source>
        <strain evidence="5 6">DSM 23995</strain>
    </source>
</reference>
<dbReference type="GO" id="GO:0055129">
    <property type="term" value="P:L-proline biosynthetic process"/>
    <property type="evidence" value="ECO:0007669"/>
    <property type="project" value="TreeGrafter"/>
</dbReference>
<comment type="similarity">
    <text evidence="1">Belongs to the pyrroline-5-carboxylate reductase family.</text>
</comment>
<dbReference type="InterPro" id="IPR029036">
    <property type="entry name" value="P5CR_dimer"/>
</dbReference>
<dbReference type="SUPFAM" id="SSF48179">
    <property type="entry name" value="6-phosphogluconate dehydrogenase C-terminal domain-like"/>
    <property type="match status" value="1"/>
</dbReference>
<evidence type="ECO:0000256" key="1">
    <source>
        <dbReference type="ARBA" id="ARBA00005525"/>
    </source>
</evidence>
<dbReference type="Gene3D" id="3.40.50.720">
    <property type="entry name" value="NAD(P)-binding Rossmann-like Domain"/>
    <property type="match status" value="1"/>
</dbReference>
<dbReference type="InterPro" id="IPR000304">
    <property type="entry name" value="Pyrroline-COOH_reductase"/>
</dbReference>
<dbReference type="EMBL" id="FONT01000001">
    <property type="protein sequence ID" value="SFE28435.1"/>
    <property type="molecule type" value="Genomic_DNA"/>
</dbReference>
<keyword evidence="6" id="KW-1185">Reference proteome</keyword>
<sequence length="278" mass="31551">MKKIGVIGTGNMGGMLTEILIESGASDESNVWIYNRTKERSEYFQTKFPRITAASQLSDLLLHTDIIFVCVRPGQYESLLESFRTHLSKKQILATITSPVLLEDLETLPPQRVVRTVPSIVNKTMQGPLLLTFGNGWKAEERKEFKHWISHFSDPMEVSDNVLRASSDIVSCGPAFMSLLLERFIYAAVTETAITLEEAEQLAEKMMISYGHLLQQGHFDLRSLREKVNVPGGITGEGIKVIKRYSEGMFEEVFQQTHRKFAVDKQEMIKLLQHEEKS</sequence>
<evidence type="ECO:0000313" key="5">
    <source>
        <dbReference type="EMBL" id="SFE28435.1"/>
    </source>
</evidence>
<protein>
    <submittedName>
        <fullName evidence="5">Competence protein ComER</fullName>
    </submittedName>
</protein>
<dbReference type="NCBIfam" id="NF005814">
    <property type="entry name" value="PRK07680.1"/>
    <property type="match status" value="1"/>
</dbReference>
<name>A0A1I1Z9Q3_9BACI</name>
<dbReference type="InterPro" id="IPR008927">
    <property type="entry name" value="6-PGluconate_DH-like_C_sf"/>
</dbReference>
<dbReference type="PANTHER" id="PTHR11645:SF51">
    <property type="entry name" value="COME OPERON PROTEIN 4"/>
    <property type="match status" value="1"/>
</dbReference>
<gene>
    <name evidence="5" type="ORF">SAMN05192532_101117</name>
</gene>
<dbReference type="Pfam" id="PF03807">
    <property type="entry name" value="F420_oxidored"/>
    <property type="match status" value="1"/>
</dbReference>
<dbReference type="Proteomes" id="UP000199516">
    <property type="component" value="Unassembled WGS sequence"/>
</dbReference>
<proteinExistence type="inferred from homology"/>
<dbReference type="AlphaFoldDB" id="A0A1I1Z9Q3"/>
<dbReference type="InterPro" id="IPR036291">
    <property type="entry name" value="NAD(P)-bd_dom_sf"/>
</dbReference>
<dbReference type="GO" id="GO:0004735">
    <property type="term" value="F:pyrroline-5-carboxylate reductase activity"/>
    <property type="evidence" value="ECO:0007669"/>
    <property type="project" value="InterPro"/>
</dbReference>
<organism evidence="5 6">
    <name type="scientific">Alteribacillus iranensis</name>
    <dbReference type="NCBI Taxonomy" id="930128"/>
    <lineage>
        <taxon>Bacteria</taxon>
        <taxon>Bacillati</taxon>
        <taxon>Bacillota</taxon>
        <taxon>Bacilli</taxon>
        <taxon>Bacillales</taxon>
        <taxon>Bacillaceae</taxon>
        <taxon>Alteribacillus</taxon>
    </lineage>
</organism>
<feature type="domain" description="Pyrroline-5-carboxylate reductase catalytic N-terminal" evidence="3">
    <location>
        <begin position="3"/>
        <end position="97"/>
    </location>
</feature>
<dbReference type="Gene3D" id="1.10.3730.10">
    <property type="entry name" value="ProC C-terminal domain-like"/>
    <property type="match status" value="1"/>
</dbReference>
<dbReference type="STRING" id="930128.SAMN05192532_101117"/>
<feature type="domain" description="Pyrroline-5-carboxylate reductase dimerisation" evidence="4">
    <location>
        <begin position="163"/>
        <end position="260"/>
    </location>
</feature>
<evidence type="ECO:0000256" key="2">
    <source>
        <dbReference type="PIRSR" id="PIRSR000193-1"/>
    </source>
</evidence>
<accession>A0A1I1Z9Q3</accession>
<feature type="binding site" evidence="2">
    <location>
        <begin position="7"/>
        <end position="12"/>
    </location>
    <ligand>
        <name>NADP(+)</name>
        <dbReference type="ChEBI" id="CHEBI:58349"/>
    </ligand>
</feature>
<evidence type="ECO:0000313" key="6">
    <source>
        <dbReference type="Proteomes" id="UP000199516"/>
    </source>
</evidence>
<dbReference type="OrthoDB" id="9805754at2"/>
<dbReference type="RefSeq" id="WP_091656088.1">
    <property type="nucleotide sequence ID" value="NZ_FONT01000001.1"/>
</dbReference>
<dbReference type="PANTHER" id="PTHR11645">
    <property type="entry name" value="PYRROLINE-5-CARBOXYLATE REDUCTASE"/>
    <property type="match status" value="1"/>
</dbReference>